<accession>A0AC61L2Q4</accession>
<dbReference type="Proteomes" id="UP000248329">
    <property type="component" value="Unassembled WGS sequence"/>
</dbReference>
<evidence type="ECO:0000313" key="2">
    <source>
        <dbReference type="Proteomes" id="UP000248329"/>
    </source>
</evidence>
<gene>
    <name evidence="1" type="ORF">C4B59_08410</name>
</gene>
<dbReference type="EMBL" id="PQXF01000013">
    <property type="protein sequence ID" value="PXF60681.1"/>
    <property type="molecule type" value="Genomic_DNA"/>
</dbReference>
<reference evidence="1" key="1">
    <citation type="submission" date="2018-01" db="EMBL/GenBank/DDBJ databases">
        <authorList>
            <person name="Krukenberg V."/>
        </authorList>
    </citation>
    <scope>NUCLEOTIDE SEQUENCE</scope>
    <source>
        <strain evidence="1">E20ANME2</strain>
    </source>
</reference>
<name>A0AC61L2Q4_9EURY</name>
<protein>
    <submittedName>
        <fullName evidence="1">Uncharacterized protein</fullName>
    </submittedName>
</protein>
<comment type="caution">
    <text evidence="1">The sequence shown here is derived from an EMBL/GenBank/DDBJ whole genome shotgun (WGS) entry which is preliminary data.</text>
</comment>
<evidence type="ECO:0000313" key="1">
    <source>
        <dbReference type="EMBL" id="PXF60681.1"/>
    </source>
</evidence>
<organism evidence="1 2">
    <name type="scientific">Candidatus Methanogaster sp</name>
    <dbReference type="NCBI Taxonomy" id="3386292"/>
    <lineage>
        <taxon>Archaea</taxon>
        <taxon>Methanobacteriati</taxon>
        <taxon>Methanobacteriota</taxon>
        <taxon>Stenosarchaea group</taxon>
        <taxon>Methanomicrobia</taxon>
        <taxon>Methanosarcinales</taxon>
        <taxon>ANME-2 cluster</taxon>
        <taxon>Candidatus Methanogasteraceae</taxon>
        <taxon>Candidatus Methanogaster</taxon>
    </lineage>
</organism>
<sequence>MMHSFVDVVLKLEKTSRMHRYYRGLLNLVLIFLLFYTLLLYVSAPVIFARYSSYDFTLLEYPVRTKMVCTAVLALIPAIVSTSLLYIRRKPVSVIRSIGDVYPLLRERLPTAYDHADSSGIVLDDLAEGVSIDAVSVRKSAIISKKGIIFRAAVSLVLVSLLLFVSSPDAPRFITPEELESRITPQTDEEREEAADEAHQQQLMSELGSESGSGGGDAEIYGKPSVAVIEGTDIELVMFSDAGVGHSSRRTESEPISFISGTVYAATPVSSETYIDRLPEENRDLIKQYFMEMAEVG</sequence>
<proteinExistence type="predicted"/>